<name>A0A8T2VDU9_CERRI</name>
<dbReference type="PRINTS" id="PR00625">
    <property type="entry name" value="JDOMAIN"/>
</dbReference>
<reference evidence="2" key="1">
    <citation type="submission" date="2021-08" db="EMBL/GenBank/DDBJ databases">
        <title>WGS assembly of Ceratopteris richardii.</title>
        <authorList>
            <person name="Marchant D.B."/>
            <person name="Chen G."/>
            <person name="Jenkins J."/>
            <person name="Shu S."/>
            <person name="Leebens-Mack J."/>
            <person name="Grimwood J."/>
            <person name="Schmutz J."/>
            <person name="Soltis P."/>
            <person name="Soltis D."/>
            <person name="Chen Z.-H."/>
        </authorList>
    </citation>
    <scope>NUCLEOTIDE SEQUENCE</scope>
    <source>
        <strain evidence="2">Whitten #5841</strain>
        <tissue evidence="2">Leaf</tissue>
    </source>
</reference>
<dbReference type="PANTHER" id="PTHR45090">
    <property type="entry name" value="CHAPERONE PROTEIN DNAJ 20 CHLOROPLASTIC"/>
    <property type="match status" value="1"/>
</dbReference>
<dbReference type="Pfam" id="PF00226">
    <property type="entry name" value="DnaJ"/>
    <property type="match status" value="1"/>
</dbReference>
<dbReference type="PANTHER" id="PTHR45090:SF4">
    <property type="entry name" value="J DOMAIN-CONTAINING PROTEIN"/>
    <property type="match status" value="1"/>
</dbReference>
<dbReference type="AlphaFoldDB" id="A0A8T2VDU9"/>
<gene>
    <name evidence="2" type="ORF">KP509_03G096700</name>
</gene>
<dbReference type="GO" id="GO:0009507">
    <property type="term" value="C:chloroplast"/>
    <property type="evidence" value="ECO:0007669"/>
    <property type="project" value="TreeGrafter"/>
</dbReference>
<dbReference type="InterPro" id="IPR018253">
    <property type="entry name" value="DnaJ_domain_CS"/>
</dbReference>
<organism evidence="2 3">
    <name type="scientific">Ceratopteris richardii</name>
    <name type="common">Triangle waterfern</name>
    <dbReference type="NCBI Taxonomy" id="49495"/>
    <lineage>
        <taxon>Eukaryota</taxon>
        <taxon>Viridiplantae</taxon>
        <taxon>Streptophyta</taxon>
        <taxon>Embryophyta</taxon>
        <taxon>Tracheophyta</taxon>
        <taxon>Polypodiopsida</taxon>
        <taxon>Polypodiidae</taxon>
        <taxon>Polypodiales</taxon>
        <taxon>Pteridineae</taxon>
        <taxon>Pteridaceae</taxon>
        <taxon>Parkerioideae</taxon>
        <taxon>Ceratopteris</taxon>
    </lineage>
</organism>
<dbReference type="OrthoDB" id="10250354at2759"/>
<dbReference type="InterPro" id="IPR001623">
    <property type="entry name" value="DnaJ_domain"/>
</dbReference>
<dbReference type="CDD" id="cd06257">
    <property type="entry name" value="DnaJ"/>
    <property type="match status" value="1"/>
</dbReference>
<accession>A0A8T2VDU9</accession>
<evidence type="ECO:0000259" key="1">
    <source>
        <dbReference type="PROSITE" id="PS50076"/>
    </source>
</evidence>
<dbReference type="OMA" id="KSEWKSR"/>
<dbReference type="InterPro" id="IPR053232">
    <property type="entry name" value="DnaJ_C/III_chloroplastic"/>
</dbReference>
<dbReference type="Gene3D" id="1.10.287.110">
    <property type="entry name" value="DnaJ domain"/>
    <property type="match status" value="1"/>
</dbReference>
<sequence length="182" mass="20784">MSSDVIFRTSFLRNPLHSHSFGQSSSKPRVYPRSKSRVVCAVAGVRPKSRTLYDLLELSPGVSTADIKQAYRQLARKYHPDVCPSNQTEESTRRFIEIQEAYETLSDPRLRAVYDHAIAMGRESAATGRMPWMSTAMESEPSQWKSQWKSQLSGLRRRSDMKAWKADSWSARVRREAEGSVE</sequence>
<dbReference type="EMBL" id="CM035408">
    <property type="protein sequence ID" value="KAH7442619.1"/>
    <property type="molecule type" value="Genomic_DNA"/>
</dbReference>
<comment type="caution">
    <text evidence="2">The sequence shown here is derived from an EMBL/GenBank/DDBJ whole genome shotgun (WGS) entry which is preliminary data.</text>
</comment>
<dbReference type="SMART" id="SM00271">
    <property type="entry name" value="DnaJ"/>
    <property type="match status" value="1"/>
</dbReference>
<evidence type="ECO:0000313" key="3">
    <source>
        <dbReference type="Proteomes" id="UP000825935"/>
    </source>
</evidence>
<dbReference type="SUPFAM" id="SSF46565">
    <property type="entry name" value="Chaperone J-domain"/>
    <property type="match status" value="1"/>
</dbReference>
<dbReference type="PROSITE" id="PS50076">
    <property type="entry name" value="DNAJ_2"/>
    <property type="match status" value="1"/>
</dbReference>
<dbReference type="Proteomes" id="UP000825935">
    <property type="component" value="Chromosome 3"/>
</dbReference>
<keyword evidence="3" id="KW-1185">Reference proteome</keyword>
<dbReference type="PROSITE" id="PS00636">
    <property type="entry name" value="DNAJ_1"/>
    <property type="match status" value="1"/>
</dbReference>
<dbReference type="InterPro" id="IPR036869">
    <property type="entry name" value="J_dom_sf"/>
</dbReference>
<proteinExistence type="predicted"/>
<protein>
    <recommendedName>
        <fullName evidence="1">J domain-containing protein</fullName>
    </recommendedName>
</protein>
<feature type="domain" description="J" evidence="1">
    <location>
        <begin position="51"/>
        <end position="118"/>
    </location>
</feature>
<evidence type="ECO:0000313" key="2">
    <source>
        <dbReference type="EMBL" id="KAH7442619.1"/>
    </source>
</evidence>